<evidence type="ECO:0000256" key="1">
    <source>
        <dbReference type="SAM" id="MobiDB-lite"/>
    </source>
</evidence>
<accession>A0A5C3MIR2</accession>
<feature type="compositionally biased region" description="Low complexity" evidence="1">
    <location>
        <begin position="272"/>
        <end position="285"/>
    </location>
</feature>
<feature type="compositionally biased region" description="Pro residues" evidence="1">
    <location>
        <begin position="237"/>
        <end position="246"/>
    </location>
</feature>
<name>A0A5C3MIR2_9AGAR</name>
<feature type="compositionally biased region" description="Low complexity" evidence="1">
    <location>
        <begin position="295"/>
        <end position="306"/>
    </location>
</feature>
<feature type="region of interest" description="Disordered" evidence="1">
    <location>
        <begin position="389"/>
        <end position="409"/>
    </location>
</feature>
<feature type="region of interest" description="Disordered" evidence="1">
    <location>
        <begin position="186"/>
        <end position="212"/>
    </location>
</feature>
<evidence type="ECO:0000313" key="2">
    <source>
        <dbReference type="EMBL" id="TFK45080.1"/>
    </source>
</evidence>
<feature type="region of interest" description="Disordered" evidence="1">
    <location>
        <begin position="41"/>
        <end position="60"/>
    </location>
</feature>
<feature type="region of interest" description="Disordered" evidence="1">
    <location>
        <begin position="67"/>
        <end position="104"/>
    </location>
</feature>
<evidence type="ECO:0000313" key="3">
    <source>
        <dbReference type="Proteomes" id="UP000308652"/>
    </source>
</evidence>
<feature type="compositionally biased region" description="Polar residues" evidence="1">
    <location>
        <begin position="41"/>
        <end position="54"/>
    </location>
</feature>
<keyword evidence="3" id="KW-1185">Reference proteome</keyword>
<feature type="compositionally biased region" description="Low complexity" evidence="1">
    <location>
        <begin position="88"/>
        <end position="104"/>
    </location>
</feature>
<dbReference type="AlphaFoldDB" id="A0A5C3MIR2"/>
<reference evidence="2 3" key="1">
    <citation type="journal article" date="2019" name="Nat. Ecol. Evol.">
        <title>Megaphylogeny resolves global patterns of mushroom evolution.</title>
        <authorList>
            <person name="Varga T."/>
            <person name="Krizsan K."/>
            <person name="Foldi C."/>
            <person name="Dima B."/>
            <person name="Sanchez-Garcia M."/>
            <person name="Sanchez-Ramirez S."/>
            <person name="Szollosi G.J."/>
            <person name="Szarkandi J.G."/>
            <person name="Papp V."/>
            <person name="Albert L."/>
            <person name="Andreopoulos W."/>
            <person name="Angelini C."/>
            <person name="Antonin V."/>
            <person name="Barry K.W."/>
            <person name="Bougher N.L."/>
            <person name="Buchanan P."/>
            <person name="Buyck B."/>
            <person name="Bense V."/>
            <person name="Catcheside P."/>
            <person name="Chovatia M."/>
            <person name="Cooper J."/>
            <person name="Damon W."/>
            <person name="Desjardin D."/>
            <person name="Finy P."/>
            <person name="Geml J."/>
            <person name="Haridas S."/>
            <person name="Hughes K."/>
            <person name="Justo A."/>
            <person name="Karasinski D."/>
            <person name="Kautmanova I."/>
            <person name="Kiss B."/>
            <person name="Kocsube S."/>
            <person name="Kotiranta H."/>
            <person name="LaButti K.M."/>
            <person name="Lechner B.E."/>
            <person name="Liimatainen K."/>
            <person name="Lipzen A."/>
            <person name="Lukacs Z."/>
            <person name="Mihaltcheva S."/>
            <person name="Morgado L.N."/>
            <person name="Niskanen T."/>
            <person name="Noordeloos M.E."/>
            <person name="Ohm R.A."/>
            <person name="Ortiz-Santana B."/>
            <person name="Ovrebo C."/>
            <person name="Racz N."/>
            <person name="Riley R."/>
            <person name="Savchenko A."/>
            <person name="Shiryaev A."/>
            <person name="Soop K."/>
            <person name="Spirin V."/>
            <person name="Szebenyi C."/>
            <person name="Tomsovsky M."/>
            <person name="Tulloss R.E."/>
            <person name="Uehling J."/>
            <person name="Grigoriev I.V."/>
            <person name="Vagvolgyi C."/>
            <person name="Papp T."/>
            <person name="Martin F.M."/>
            <person name="Miettinen O."/>
            <person name="Hibbett D.S."/>
            <person name="Nagy L.G."/>
        </authorList>
    </citation>
    <scope>NUCLEOTIDE SEQUENCE [LARGE SCALE GENOMIC DNA]</scope>
    <source>
        <strain evidence="2 3">CBS 166.37</strain>
    </source>
</reference>
<sequence length="578" mass="64770">MPTINVSQICCKKQLSTTFVPSKTRARRRLRPLTLVSGLVSKTSCSSDGCQPSRSWGSFSSHMSVVSSSKKEDSNSSGGLETSDNDASHLASTPTTSLSSHTSLPVGRRSLDYLQEGKSIVSPSNRSSVLNVVKKVEVAKEKEMEREELDEPLEKKDVITVIHRPEKIWCGRSVASIREEEKFERLLKEATSPSSSKALPQPPPTPLPTCPLTLIPMSAEKRLYSLPPCLVPSRSAPEPPGHPQSPPALLSPSNDDFGEPPTHPTPIQHHCPSSPLSSSLSLRSTPPTPPPPPSSRSATSPTTTSLLREKVSASEHEASSSSSLDGCEIPERCDSPPPVYTVEEVSAIPRPNRPPRRRRPEAICLKFTPPQSTRQDPFTPVPMRERRVEMAAQRSDSWNPPTPTPLRRTPRLMLLDYENEESEDDDDDHEVQVQFRQEYQLEEYEEYQQDDEIEYTQRKIRWSPSTSSLPQMDNLYENNDFTRLIPKHGLLTPLRSCLRVRNSTHIVLPSASVASFDGFTSVNNNFSDYLLPSRWSDDTAEDYLRRRRLNMIEKTLEWITSFTKSTVGWLRGLRLSAR</sequence>
<proteinExistence type="predicted"/>
<gene>
    <name evidence="2" type="ORF">BDQ12DRAFT_674097</name>
</gene>
<dbReference type="EMBL" id="ML213590">
    <property type="protein sequence ID" value="TFK45080.1"/>
    <property type="molecule type" value="Genomic_DNA"/>
</dbReference>
<organism evidence="2 3">
    <name type="scientific">Crucibulum laeve</name>
    <dbReference type="NCBI Taxonomy" id="68775"/>
    <lineage>
        <taxon>Eukaryota</taxon>
        <taxon>Fungi</taxon>
        <taxon>Dikarya</taxon>
        <taxon>Basidiomycota</taxon>
        <taxon>Agaricomycotina</taxon>
        <taxon>Agaricomycetes</taxon>
        <taxon>Agaricomycetidae</taxon>
        <taxon>Agaricales</taxon>
        <taxon>Agaricineae</taxon>
        <taxon>Nidulariaceae</taxon>
        <taxon>Crucibulum</taxon>
    </lineage>
</organism>
<dbReference type="Proteomes" id="UP000308652">
    <property type="component" value="Unassembled WGS sequence"/>
</dbReference>
<protein>
    <submittedName>
        <fullName evidence="2">Uncharacterized protein</fullName>
    </submittedName>
</protein>
<feature type="compositionally biased region" description="Pro residues" evidence="1">
    <location>
        <begin position="200"/>
        <end position="209"/>
    </location>
</feature>
<feature type="region of interest" description="Disordered" evidence="1">
    <location>
        <begin position="230"/>
        <end position="360"/>
    </location>
</feature>
<feature type="compositionally biased region" description="Basic and acidic residues" evidence="1">
    <location>
        <begin position="307"/>
        <end position="318"/>
    </location>
</feature>